<sequence>MGNLTSAQVNKVARGSEPGPAKLFDGEGLFLKITAARTASWVFRFERNGTRREIGLGSLSAIGLSDAREIASEHRRTVAMGGDPVSTRQAATQAAADAMTFDDAVTEFIAAHEPSWKNPKHRQQWRNTLTTYASPVIGALALPAITADHVAKIITPLWSSKPETASRLRGRLERVLDWAKARGLRDGENPARWRGHFALMLPPKRTVHRVEHHAAVPVADMPAVYAGLCDSEGTAALALRFNILCAGRPGETTGATWSEIDMAAKVWTIPRERMKRDREHRVPLSDEAIAVLKQAEARQRSEYVFPGGKRTRGKETSLSLASLSKALRQAGGGEATPHGTSRSSFDDWATERGYTPALIDRALAHVEKSATVAAYRRTDLLEQRRPMMTAWAAYLTERDHG</sequence>
<dbReference type="InterPro" id="IPR011010">
    <property type="entry name" value="DNA_brk_join_enz"/>
</dbReference>
<dbReference type="Pfam" id="PF13356">
    <property type="entry name" value="Arm-DNA-bind_3"/>
    <property type="match status" value="1"/>
</dbReference>
<dbReference type="InterPro" id="IPR050808">
    <property type="entry name" value="Phage_Integrase"/>
</dbReference>
<keyword evidence="3 5" id="KW-0238">DNA-binding</keyword>
<name>A0ABS8L1A1_9HYPH</name>
<accession>A0ABS8L1A1</accession>
<keyword evidence="4" id="KW-0233">DNA recombination</keyword>
<keyword evidence="10" id="KW-1185">Reference proteome</keyword>
<dbReference type="Pfam" id="PF00589">
    <property type="entry name" value="Phage_integrase"/>
    <property type="match status" value="1"/>
</dbReference>
<evidence type="ECO:0000259" key="8">
    <source>
        <dbReference type="PROSITE" id="PS51900"/>
    </source>
</evidence>
<comment type="similarity">
    <text evidence="1">Belongs to the 'phage' integrase family.</text>
</comment>
<dbReference type="InterPro" id="IPR038488">
    <property type="entry name" value="Integrase_DNA-bd_sf"/>
</dbReference>
<dbReference type="Pfam" id="PF22022">
    <property type="entry name" value="Phage_int_M"/>
    <property type="match status" value="1"/>
</dbReference>
<comment type="caution">
    <text evidence="9">The sequence shown here is derived from an EMBL/GenBank/DDBJ whole genome shotgun (WGS) entry which is preliminary data.</text>
</comment>
<evidence type="ECO:0000256" key="2">
    <source>
        <dbReference type="ARBA" id="ARBA00022908"/>
    </source>
</evidence>
<dbReference type="Gene3D" id="3.30.160.390">
    <property type="entry name" value="Integrase, DNA-binding domain"/>
    <property type="match status" value="1"/>
</dbReference>
<dbReference type="Gene3D" id="1.10.443.10">
    <property type="entry name" value="Intergrase catalytic core"/>
    <property type="match status" value="1"/>
</dbReference>
<dbReference type="PROSITE" id="PS51898">
    <property type="entry name" value="TYR_RECOMBINASE"/>
    <property type="match status" value="1"/>
</dbReference>
<gene>
    <name evidence="9" type="ORF">LJ725_24330</name>
</gene>
<organism evidence="9 10">
    <name type="scientific">Reyranella aquatilis</name>
    <dbReference type="NCBI Taxonomy" id="2035356"/>
    <lineage>
        <taxon>Bacteria</taxon>
        <taxon>Pseudomonadati</taxon>
        <taxon>Pseudomonadota</taxon>
        <taxon>Alphaproteobacteria</taxon>
        <taxon>Hyphomicrobiales</taxon>
        <taxon>Reyranellaceae</taxon>
        <taxon>Reyranella</taxon>
    </lineage>
</organism>
<dbReference type="InterPro" id="IPR002104">
    <property type="entry name" value="Integrase_catalytic"/>
</dbReference>
<dbReference type="RefSeq" id="WP_230553537.1">
    <property type="nucleotide sequence ID" value="NZ_JAJISD010000013.1"/>
</dbReference>
<evidence type="ECO:0000256" key="1">
    <source>
        <dbReference type="ARBA" id="ARBA00008857"/>
    </source>
</evidence>
<dbReference type="Gene3D" id="1.10.150.130">
    <property type="match status" value="1"/>
</dbReference>
<evidence type="ECO:0000256" key="3">
    <source>
        <dbReference type="ARBA" id="ARBA00023125"/>
    </source>
</evidence>
<evidence type="ECO:0000259" key="7">
    <source>
        <dbReference type="PROSITE" id="PS51898"/>
    </source>
</evidence>
<feature type="region of interest" description="Disordered" evidence="6">
    <location>
        <begin position="328"/>
        <end position="347"/>
    </location>
</feature>
<dbReference type="PROSITE" id="PS51900">
    <property type="entry name" value="CB"/>
    <property type="match status" value="1"/>
</dbReference>
<protein>
    <submittedName>
        <fullName evidence="9">Tyrosine-type recombinase/integrase</fullName>
    </submittedName>
</protein>
<dbReference type="CDD" id="cd00801">
    <property type="entry name" value="INT_P4_C"/>
    <property type="match status" value="1"/>
</dbReference>
<proteinExistence type="inferred from homology"/>
<evidence type="ECO:0000256" key="6">
    <source>
        <dbReference type="SAM" id="MobiDB-lite"/>
    </source>
</evidence>
<dbReference type="Proteomes" id="UP001198862">
    <property type="component" value="Unassembled WGS sequence"/>
</dbReference>
<evidence type="ECO:0000256" key="5">
    <source>
        <dbReference type="PROSITE-ProRule" id="PRU01248"/>
    </source>
</evidence>
<dbReference type="PANTHER" id="PTHR30629">
    <property type="entry name" value="PROPHAGE INTEGRASE"/>
    <property type="match status" value="1"/>
</dbReference>
<dbReference type="InterPro" id="IPR053876">
    <property type="entry name" value="Phage_int_M"/>
</dbReference>
<dbReference type="InterPro" id="IPR010998">
    <property type="entry name" value="Integrase_recombinase_N"/>
</dbReference>
<reference evidence="9 10" key="1">
    <citation type="submission" date="2021-11" db="EMBL/GenBank/DDBJ databases">
        <authorList>
            <person name="Lee D.-H."/>
            <person name="Kim S.-B."/>
        </authorList>
    </citation>
    <scope>NUCLEOTIDE SEQUENCE [LARGE SCALE GENOMIC DNA]</scope>
    <source>
        <strain evidence="9 10">KCTC 52223</strain>
    </source>
</reference>
<dbReference type="InterPro" id="IPR044068">
    <property type="entry name" value="CB"/>
</dbReference>
<feature type="domain" description="Core-binding (CB)" evidence="8">
    <location>
        <begin position="99"/>
        <end position="180"/>
    </location>
</feature>
<dbReference type="PANTHER" id="PTHR30629:SF2">
    <property type="entry name" value="PROPHAGE INTEGRASE INTS-RELATED"/>
    <property type="match status" value="1"/>
</dbReference>
<dbReference type="InterPro" id="IPR013762">
    <property type="entry name" value="Integrase-like_cat_sf"/>
</dbReference>
<evidence type="ECO:0000313" key="9">
    <source>
        <dbReference type="EMBL" id="MCC8432115.1"/>
    </source>
</evidence>
<dbReference type="InterPro" id="IPR025166">
    <property type="entry name" value="Integrase_DNA_bind_dom"/>
</dbReference>
<dbReference type="EMBL" id="JAJISD010000013">
    <property type="protein sequence ID" value="MCC8432115.1"/>
    <property type="molecule type" value="Genomic_DNA"/>
</dbReference>
<dbReference type="SUPFAM" id="SSF56349">
    <property type="entry name" value="DNA breaking-rejoining enzymes"/>
    <property type="match status" value="1"/>
</dbReference>
<evidence type="ECO:0000313" key="10">
    <source>
        <dbReference type="Proteomes" id="UP001198862"/>
    </source>
</evidence>
<evidence type="ECO:0000256" key="4">
    <source>
        <dbReference type="ARBA" id="ARBA00023172"/>
    </source>
</evidence>
<feature type="domain" description="Tyr recombinase" evidence="7">
    <location>
        <begin position="211"/>
        <end position="388"/>
    </location>
</feature>
<keyword evidence="2" id="KW-0229">DNA integration</keyword>